<accession>J3M704</accession>
<evidence type="ECO:0000313" key="1">
    <source>
        <dbReference type="EnsemblPlants" id="OB05G23780.1"/>
    </source>
</evidence>
<evidence type="ECO:0008006" key="3">
    <source>
        <dbReference type="Google" id="ProtNLM"/>
    </source>
</evidence>
<sequence>MSPPMFLAEAAFGKNCSWEKLPQIGPLLYCLTSMSKRLRTNMAKSSCTHIYCMEEDLEVISNELSYGVKNFPCSYLRLLLTIRKPSKTDFLPLVDKMANSLLGWKASLMNRAGWLITVRMVLSATPIYAMMVLDLPKWVPMKALVLLNLEKMGWALPMRWLWLQKTDFARAWAGLSINVPQNIHSLSNVAVKTIVGNGENTKFWKDRWLQGKTVAEMAPNLFNLISKRARQQHIGEQALENRKWVAGIHGGLSEQDQHVWKLTTDGKYNCKSTYEAYFLGSIKSDSWKHIGRAGLLYAVSSSFGWPSTVGDGQPTGLQSEDCSTQRHVPFVIKVKKLSNTF</sequence>
<dbReference type="STRING" id="4533.J3M704"/>
<protein>
    <recommendedName>
        <fullName evidence="3">Reverse transcriptase zinc-binding domain-containing protein</fullName>
    </recommendedName>
</protein>
<reference evidence="1" key="2">
    <citation type="submission" date="2013-04" db="UniProtKB">
        <authorList>
            <consortium name="EnsemblPlants"/>
        </authorList>
    </citation>
    <scope>IDENTIFICATION</scope>
</reference>
<dbReference type="Gramene" id="OB05G23780.1">
    <property type="protein sequence ID" value="OB05G23780.1"/>
    <property type="gene ID" value="OB05G23780"/>
</dbReference>
<dbReference type="PANTHER" id="PTHR33116">
    <property type="entry name" value="REVERSE TRANSCRIPTASE ZINC-BINDING DOMAIN-CONTAINING PROTEIN-RELATED-RELATED"/>
    <property type="match status" value="1"/>
</dbReference>
<dbReference type="PANTHER" id="PTHR33116:SF78">
    <property type="entry name" value="OS12G0587133 PROTEIN"/>
    <property type="match status" value="1"/>
</dbReference>
<dbReference type="AlphaFoldDB" id="J3M704"/>
<name>J3M704_ORYBR</name>
<dbReference type="HOGENOM" id="CLU_814757_0_0_1"/>
<evidence type="ECO:0000313" key="2">
    <source>
        <dbReference type="Proteomes" id="UP000006038"/>
    </source>
</evidence>
<dbReference type="EnsemblPlants" id="OB05G23780.1">
    <property type="protein sequence ID" value="OB05G23780.1"/>
    <property type="gene ID" value="OB05G23780"/>
</dbReference>
<proteinExistence type="predicted"/>
<keyword evidence="2" id="KW-1185">Reference proteome</keyword>
<organism evidence="1">
    <name type="scientific">Oryza brachyantha</name>
    <name type="common">malo sina</name>
    <dbReference type="NCBI Taxonomy" id="4533"/>
    <lineage>
        <taxon>Eukaryota</taxon>
        <taxon>Viridiplantae</taxon>
        <taxon>Streptophyta</taxon>
        <taxon>Embryophyta</taxon>
        <taxon>Tracheophyta</taxon>
        <taxon>Spermatophyta</taxon>
        <taxon>Magnoliopsida</taxon>
        <taxon>Liliopsida</taxon>
        <taxon>Poales</taxon>
        <taxon>Poaceae</taxon>
        <taxon>BOP clade</taxon>
        <taxon>Oryzoideae</taxon>
        <taxon>Oryzeae</taxon>
        <taxon>Oryzinae</taxon>
        <taxon>Oryza</taxon>
    </lineage>
</organism>
<reference evidence="1" key="1">
    <citation type="journal article" date="2013" name="Nat. Commun.">
        <title>Whole-genome sequencing of Oryza brachyantha reveals mechanisms underlying Oryza genome evolution.</title>
        <authorList>
            <person name="Chen J."/>
            <person name="Huang Q."/>
            <person name="Gao D."/>
            <person name="Wang J."/>
            <person name="Lang Y."/>
            <person name="Liu T."/>
            <person name="Li B."/>
            <person name="Bai Z."/>
            <person name="Luis Goicoechea J."/>
            <person name="Liang C."/>
            <person name="Chen C."/>
            <person name="Zhang W."/>
            <person name="Sun S."/>
            <person name="Liao Y."/>
            <person name="Zhang X."/>
            <person name="Yang L."/>
            <person name="Song C."/>
            <person name="Wang M."/>
            <person name="Shi J."/>
            <person name="Liu G."/>
            <person name="Liu J."/>
            <person name="Zhou H."/>
            <person name="Zhou W."/>
            <person name="Yu Q."/>
            <person name="An N."/>
            <person name="Chen Y."/>
            <person name="Cai Q."/>
            <person name="Wang B."/>
            <person name="Liu B."/>
            <person name="Min J."/>
            <person name="Huang Y."/>
            <person name="Wu H."/>
            <person name="Li Z."/>
            <person name="Zhang Y."/>
            <person name="Yin Y."/>
            <person name="Song W."/>
            <person name="Jiang J."/>
            <person name="Jackson S.A."/>
            <person name="Wing R.A."/>
            <person name="Wang J."/>
            <person name="Chen M."/>
        </authorList>
    </citation>
    <scope>NUCLEOTIDE SEQUENCE [LARGE SCALE GENOMIC DNA]</scope>
    <source>
        <strain evidence="1">cv. IRGC 101232</strain>
    </source>
</reference>
<dbReference type="Proteomes" id="UP000006038">
    <property type="component" value="Chromosome 5"/>
</dbReference>